<evidence type="ECO:0000259" key="17">
    <source>
        <dbReference type="PROSITE" id="PS50173"/>
    </source>
</evidence>
<evidence type="ECO:0000256" key="14">
    <source>
        <dbReference type="PIRSR" id="PIRSR036573-2"/>
    </source>
</evidence>
<dbReference type="EC" id="2.7.7.-" evidence="13"/>
<dbReference type="PANTHER" id="PTHR45990">
    <property type="entry name" value="DNA REPAIR PROTEIN REV1"/>
    <property type="match status" value="1"/>
</dbReference>
<dbReference type="Pfam" id="PF16727">
    <property type="entry name" value="REV1_C"/>
    <property type="match status" value="1"/>
</dbReference>
<feature type="domain" description="UmuC" evidence="17">
    <location>
        <begin position="383"/>
        <end position="598"/>
    </location>
</feature>
<dbReference type="Gene3D" id="1.20.58.1280">
    <property type="entry name" value="DNA repair protein Rev1, C-terminal domain"/>
    <property type="match status" value="1"/>
</dbReference>
<organism evidence="18 19">
    <name type="scientific">Rhizoclosmatium globosum</name>
    <dbReference type="NCBI Taxonomy" id="329046"/>
    <lineage>
        <taxon>Eukaryota</taxon>
        <taxon>Fungi</taxon>
        <taxon>Fungi incertae sedis</taxon>
        <taxon>Chytridiomycota</taxon>
        <taxon>Chytridiomycota incertae sedis</taxon>
        <taxon>Chytridiomycetes</taxon>
        <taxon>Chytridiales</taxon>
        <taxon>Chytriomycetaceae</taxon>
        <taxon>Rhizoclosmatium</taxon>
    </lineage>
</organism>
<dbReference type="Gene3D" id="3.30.1490.100">
    <property type="entry name" value="DNA polymerase, Y-family, little finger domain"/>
    <property type="match status" value="1"/>
</dbReference>
<dbReference type="GO" id="GO:0006281">
    <property type="term" value="P:DNA repair"/>
    <property type="evidence" value="ECO:0007669"/>
    <property type="project" value="UniProtKB-KW"/>
</dbReference>
<protein>
    <recommendedName>
        <fullName evidence="3 13">DNA repair protein REV1</fullName>
        <ecNumber evidence="13">2.7.7.-</ecNumber>
    </recommendedName>
</protein>
<evidence type="ECO:0000313" key="19">
    <source>
        <dbReference type="Proteomes" id="UP000193642"/>
    </source>
</evidence>
<dbReference type="Pfam" id="PF00817">
    <property type="entry name" value="IMS"/>
    <property type="match status" value="1"/>
</dbReference>
<evidence type="ECO:0000256" key="5">
    <source>
        <dbReference type="ARBA" id="ARBA00022679"/>
    </source>
</evidence>
<keyword evidence="6 13" id="KW-0548">Nucleotidyltransferase</keyword>
<sequence length="1000" mass="109307">MLTTRCTHIIAVSLTDRKIELWKNRRIVDPQWIHDSIKAGKLLPWQKYGIIQKSSASLFAPLNSSPNKPFAFTSSSSSAATSSKSLIPQNVSDIPEKSVALRNPPAIPQASSASASSMNSLVSSSSASSFAQKPTLSSTFVAAQKPPPNPKPSFPTVAPSTPQKPQSKIDLPSQESPSPSRSILDIAMEIEQLKRTVGIGNTTPTIRLSASKRPVYSPHINNNSEPTTPTKAPTRNTSLQKTPVMPRTQRPATQSRIPPPPPPMNLQPSISAQSLPPNRAPSIPVPVAQPVRSNVPPTGIGNREQTEFAIKNTTATSGFLSKYYQSSRLSKISNWKSDLRDYVIGLQEDQRRAEKAAAGPSNPRSRRGGAVVPAPAAPTERVIMHIDMDCFFASVALLSRPEYKSKPVVICHSKGTGGNFESSTSDSPPAKGTNSYSTSEIASCNYVARKYGIKNGMLLGRAQQLLSSSPDAISAGHTAIIALPYEFEKYDSISKTLYAILVQECDEIQVVSCDEAYIDVSKRVSTSGVSALDIAGLIRGRVERETGGCCASIGIGDCMLVARVATKKAKPDGVFWVQRGEVEAYFEGLNVGDLPGVGYVLGKQMEEIGVKTCGELRAISVGECKKLFGDVNGELGFIRLVGGLLTNLKTGQKLYQFCRGIDTRPLENKTRQSVGAEVNWGVRFQTMDEAYAFVRELSQEVHQRMEKSGVQGRHITVKVKKKLYDGEPTKFLGCGHCLDFSKSKTLEASVIDEDRLYREALALFKELGVGALDLRGVGIHVSKLVNKSANMKGQTLLKFTTKRKSVDAELDQETDELGLVEPAKRARVEEPDRASLFQSASQIDWSMVDGLPEEIRAELMALKKPANKAQPQPVVPQPRRGSIPKCAPLTLDRIFVAKPAPVPTLLGRSSFSDVKQLLNDWLYSTTEPIETDTLRFRKYLRALVHNWEGEKCLNLVKCFAEGVQLVRNNDKLWKEALVQIKEDVNSAFMVEYGHCANMIF</sequence>
<dbReference type="GO" id="GO:0003684">
    <property type="term" value="F:damaged DNA binding"/>
    <property type="evidence" value="ECO:0007669"/>
    <property type="project" value="UniProtKB-UniRule"/>
</dbReference>
<evidence type="ECO:0000256" key="15">
    <source>
        <dbReference type="SAM" id="MobiDB-lite"/>
    </source>
</evidence>
<dbReference type="InterPro" id="IPR017961">
    <property type="entry name" value="DNA_pol_Y-fam_little_finger"/>
</dbReference>
<evidence type="ECO:0000256" key="2">
    <source>
        <dbReference type="ARBA" id="ARBA00010945"/>
    </source>
</evidence>
<dbReference type="InterPro" id="IPR001126">
    <property type="entry name" value="UmuC"/>
</dbReference>
<dbReference type="PIRSF" id="PIRSF036573">
    <property type="entry name" value="REV1"/>
    <property type="match status" value="1"/>
</dbReference>
<dbReference type="Gene3D" id="1.10.150.20">
    <property type="entry name" value="5' to 3' exonuclease, C-terminal subdomain"/>
    <property type="match status" value="1"/>
</dbReference>
<keyword evidence="5 13" id="KW-0808">Transferase</keyword>
<keyword evidence="19" id="KW-1185">Reference proteome</keyword>
<keyword evidence="8 13" id="KW-0227">DNA damage</keyword>
<dbReference type="PROSITE" id="PS50172">
    <property type="entry name" value="BRCT"/>
    <property type="match status" value="1"/>
</dbReference>
<keyword evidence="11 13" id="KW-0234">DNA repair</keyword>
<dbReference type="SUPFAM" id="SSF100879">
    <property type="entry name" value="Lesion bypass DNA polymerase (Y-family), little finger domain"/>
    <property type="match status" value="1"/>
</dbReference>
<evidence type="ECO:0000256" key="8">
    <source>
        <dbReference type="ARBA" id="ARBA00022763"/>
    </source>
</evidence>
<keyword evidence="12 13" id="KW-0539">Nucleus</keyword>
<evidence type="ECO:0000256" key="1">
    <source>
        <dbReference type="ARBA" id="ARBA00004123"/>
    </source>
</evidence>
<dbReference type="InterPro" id="IPR036420">
    <property type="entry name" value="BRCT_dom_sf"/>
</dbReference>
<comment type="function">
    <text evidence="13">Deoxycytidyl transferase involved in DNA repair. Transfers a dCMP residue from dCTP to the 3'-end of a DNA primer in a template-dependent reaction. May assist in the first step in the bypass of abasic lesions by the insertion of a nucleotide opposite the lesion. Required for normal induction of mutations by physical and chemical agents.</text>
</comment>
<dbReference type="InterPro" id="IPR053848">
    <property type="entry name" value="IMS_HHH_1"/>
</dbReference>
<dbReference type="AlphaFoldDB" id="A0A1Y2BP49"/>
<dbReference type="Gene3D" id="3.30.70.270">
    <property type="match status" value="2"/>
</dbReference>
<dbReference type="GO" id="GO:0070987">
    <property type="term" value="P:error-free translesion synthesis"/>
    <property type="evidence" value="ECO:0007669"/>
    <property type="project" value="TreeGrafter"/>
</dbReference>
<gene>
    <name evidence="18" type="ORF">BCR33DRAFT_482941</name>
</gene>
<evidence type="ECO:0000256" key="3">
    <source>
        <dbReference type="ARBA" id="ARBA00020399"/>
    </source>
</evidence>
<feature type="compositionally biased region" description="Polar residues" evidence="15">
    <location>
        <begin position="419"/>
        <end position="437"/>
    </location>
</feature>
<evidence type="ECO:0000259" key="16">
    <source>
        <dbReference type="PROSITE" id="PS50172"/>
    </source>
</evidence>
<evidence type="ECO:0000256" key="12">
    <source>
        <dbReference type="ARBA" id="ARBA00023242"/>
    </source>
</evidence>
<dbReference type="PROSITE" id="PS50173">
    <property type="entry name" value="UMUC"/>
    <property type="match status" value="1"/>
</dbReference>
<keyword evidence="4 13" id="KW-0237">DNA synthesis</keyword>
<dbReference type="Gene3D" id="3.40.50.10190">
    <property type="entry name" value="BRCT domain"/>
    <property type="match status" value="1"/>
</dbReference>
<feature type="region of interest" description="Disordered" evidence="15">
    <location>
        <begin position="140"/>
        <end position="180"/>
    </location>
</feature>
<comment type="cofactor">
    <cofactor evidence="14">
        <name>Mg(2+)</name>
        <dbReference type="ChEBI" id="CHEBI:18420"/>
    </cofactor>
    <text evidence="14">Binds 2 magnesium ions.</text>
</comment>
<dbReference type="Gene3D" id="3.40.1170.60">
    <property type="match status" value="1"/>
</dbReference>
<keyword evidence="10 13" id="KW-0238">DNA-binding</keyword>
<comment type="subcellular location">
    <subcellularLocation>
        <location evidence="1 13">Nucleus</location>
    </subcellularLocation>
</comment>
<dbReference type="GO" id="GO:0005634">
    <property type="term" value="C:nucleus"/>
    <property type="evidence" value="ECO:0007669"/>
    <property type="project" value="UniProtKB-SubCell"/>
</dbReference>
<feature type="binding site" evidence="14">
    <location>
        <position position="387"/>
    </location>
    <ligand>
        <name>Mg(2+)</name>
        <dbReference type="ChEBI" id="CHEBI:18420"/>
        <label>1</label>
    </ligand>
</feature>
<evidence type="ECO:0000256" key="7">
    <source>
        <dbReference type="ARBA" id="ARBA00022723"/>
    </source>
</evidence>
<feature type="region of interest" description="Disordered" evidence="15">
    <location>
        <begin position="204"/>
        <end position="266"/>
    </location>
</feature>
<dbReference type="GO" id="GO:0042276">
    <property type="term" value="P:error-prone translesion synthesis"/>
    <property type="evidence" value="ECO:0007669"/>
    <property type="project" value="InterPro"/>
</dbReference>
<dbReference type="InterPro" id="IPR043502">
    <property type="entry name" value="DNA/RNA_pol_sf"/>
</dbReference>
<evidence type="ECO:0000256" key="13">
    <source>
        <dbReference type="PIRNR" id="PIRNR036573"/>
    </source>
</evidence>
<dbReference type="EMBL" id="MCGO01000056">
    <property type="protein sequence ID" value="ORY36367.1"/>
    <property type="molecule type" value="Genomic_DNA"/>
</dbReference>
<evidence type="ECO:0000313" key="18">
    <source>
        <dbReference type="EMBL" id="ORY36367.1"/>
    </source>
</evidence>
<dbReference type="FunFam" id="3.30.1490.100:FF:000001">
    <property type="entry name" value="DNA repair protein REV1"/>
    <property type="match status" value="1"/>
</dbReference>
<feature type="region of interest" description="Disordered" evidence="15">
    <location>
        <begin position="417"/>
        <end position="437"/>
    </location>
</feature>
<evidence type="ECO:0000256" key="11">
    <source>
        <dbReference type="ARBA" id="ARBA00023204"/>
    </source>
</evidence>
<evidence type="ECO:0000256" key="6">
    <source>
        <dbReference type="ARBA" id="ARBA00022695"/>
    </source>
</evidence>
<dbReference type="GO" id="GO:0017125">
    <property type="term" value="F:deoxycytidyl transferase activity"/>
    <property type="evidence" value="ECO:0007669"/>
    <property type="project" value="TreeGrafter"/>
</dbReference>
<dbReference type="InterPro" id="IPR001357">
    <property type="entry name" value="BRCT_dom"/>
</dbReference>
<dbReference type="Proteomes" id="UP000193642">
    <property type="component" value="Unassembled WGS sequence"/>
</dbReference>
<dbReference type="SUPFAM" id="SSF56672">
    <property type="entry name" value="DNA/RNA polymerases"/>
    <property type="match status" value="1"/>
</dbReference>
<dbReference type="GO" id="GO:0003887">
    <property type="term" value="F:DNA-directed DNA polymerase activity"/>
    <property type="evidence" value="ECO:0007669"/>
    <property type="project" value="InterPro"/>
</dbReference>
<evidence type="ECO:0000256" key="10">
    <source>
        <dbReference type="ARBA" id="ARBA00023125"/>
    </source>
</evidence>
<proteinExistence type="inferred from homology"/>
<feature type="compositionally biased region" description="Polar residues" evidence="15">
    <location>
        <begin position="219"/>
        <end position="241"/>
    </location>
</feature>
<feature type="domain" description="BRCT" evidence="16">
    <location>
        <begin position="1"/>
        <end position="50"/>
    </location>
</feature>
<evidence type="ECO:0000256" key="9">
    <source>
        <dbReference type="ARBA" id="ARBA00022842"/>
    </source>
</evidence>
<feature type="binding site" evidence="14">
    <location>
        <position position="514"/>
    </location>
    <ligand>
        <name>Mg(2+)</name>
        <dbReference type="ChEBI" id="CHEBI:18420"/>
        <label>1</label>
    </ligand>
</feature>
<dbReference type="InterPro" id="IPR036775">
    <property type="entry name" value="DNA_pol_Y-fam_lit_finger_sf"/>
</dbReference>
<dbReference type="PANTHER" id="PTHR45990:SF1">
    <property type="entry name" value="DNA REPAIR PROTEIN REV1"/>
    <property type="match status" value="1"/>
</dbReference>
<dbReference type="GO" id="GO:0046872">
    <property type="term" value="F:metal ion binding"/>
    <property type="evidence" value="ECO:0007669"/>
    <property type="project" value="UniProtKB-KW"/>
</dbReference>
<dbReference type="InterPro" id="IPR043128">
    <property type="entry name" value="Rev_trsase/Diguanyl_cyclase"/>
</dbReference>
<dbReference type="Pfam" id="PF11799">
    <property type="entry name" value="IMS_C"/>
    <property type="match status" value="1"/>
</dbReference>
<comment type="similarity">
    <text evidence="2 13">Belongs to the DNA polymerase type-Y family.</text>
</comment>
<dbReference type="InterPro" id="IPR038401">
    <property type="entry name" value="Rev1_C_sf"/>
</dbReference>
<dbReference type="Pfam" id="PF21999">
    <property type="entry name" value="IMS_HHH_1"/>
    <property type="match status" value="1"/>
</dbReference>
<dbReference type="STRING" id="329046.A0A1Y2BP49"/>
<dbReference type="SUPFAM" id="SSF52113">
    <property type="entry name" value="BRCT domain"/>
    <property type="match status" value="1"/>
</dbReference>
<comment type="caution">
    <text evidence="18">The sequence shown here is derived from an EMBL/GenBank/DDBJ whole genome shotgun (WGS) entry which is preliminary data.</text>
</comment>
<name>A0A1Y2BP49_9FUNG</name>
<dbReference type="OrthoDB" id="427711at2759"/>
<feature type="binding site" evidence="14">
    <location>
        <position position="515"/>
    </location>
    <ligand>
        <name>Mg(2+)</name>
        <dbReference type="ChEBI" id="CHEBI:18420"/>
        <label>1</label>
    </ligand>
</feature>
<accession>A0A1Y2BP49</accession>
<dbReference type="InterPro" id="IPR031991">
    <property type="entry name" value="Rev1_C"/>
</dbReference>
<dbReference type="InterPro" id="IPR012112">
    <property type="entry name" value="REV1"/>
</dbReference>
<reference evidence="18 19" key="1">
    <citation type="submission" date="2016-07" db="EMBL/GenBank/DDBJ databases">
        <title>Pervasive Adenine N6-methylation of Active Genes in Fungi.</title>
        <authorList>
            <consortium name="DOE Joint Genome Institute"/>
            <person name="Mondo S.J."/>
            <person name="Dannebaum R.O."/>
            <person name="Kuo R.C."/>
            <person name="Labutti K."/>
            <person name="Haridas S."/>
            <person name="Kuo A."/>
            <person name="Salamov A."/>
            <person name="Ahrendt S.R."/>
            <person name="Lipzen A."/>
            <person name="Sullivan W."/>
            <person name="Andreopoulos W.B."/>
            <person name="Clum A."/>
            <person name="Lindquist E."/>
            <person name="Daum C."/>
            <person name="Ramamoorthy G.K."/>
            <person name="Gryganskyi A."/>
            <person name="Culley D."/>
            <person name="Magnuson J.K."/>
            <person name="James T.Y."/>
            <person name="O'Malley M.A."/>
            <person name="Stajich J.E."/>
            <person name="Spatafora J.W."/>
            <person name="Visel A."/>
            <person name="Grigoriev I.V."/>
        </authorList>
    </citation>
    <scope>NUCLEOTIDE SEQUENCE [LARGE SCALE GENOMIC DNA]</scope>
    <source>
        <strain evidence="18 19">JEL800</strain>
    </source>
</reference>
<evidence type="ECO:0000256" key="4">
    <source>
        <dbReference type="ARBA" id="ARBA00022634"/>
    </source>
</evidence>
<feature type="region of interest" description="Disordered" evidence="15">
    <location>
        <begin position="352"/>
        <end position="372"/>
    </location>
</feature>
<keyword evidence="7 14" id="KW-0479">Metal-binding</keyword>
<keyword evidence="9 14" id="KW-0460">Magnesium</keyword>